<evidence type="ECO:0000259" key="1">
    <source>
        <dbReference type="Pfam" id="PF19572"/>
    </source>
</evidence>
<dbReference type="SUPFAM" id="SSF56935">
    <property type="entry name" value="Porins"/>
    <property type="match status" value="1"/>
</dbReference>
<sequence length="222" mass="24652">MYYQRELTTFIIIFSLFNHVFAQSNEEDFASLNYSGTIYNRGSSAAAFLEIGVGSRAIALGGAYAASADDATCMYWNPAGLGWIKKAGISVNHANWLAETNFEYFAMVIPLNDQNVIGFNLTVLDYIENQPVRTIIQPEGTGEFYSASDMALGLTYSKKLYDHFSFGITTKFIRQEIWHEKAIGYAVDLGIHYKTMLDGLAIGSSISNFGGELKLDGRDLLR</sequence>
<dbReference type="Gene3D" id="2.40.160.60">
    <property type="entry name" value="Outer membrane protein transport protein (OMPP1/FadL/TodX)"/>
    <property type="match status" value="1"/>
</dbReference>
<accession>A0A381YCS0</accession>
<reference evidence="2" key="1">
    <citation type="submission" date="2018-05" db="EMBL/GenBank/DDBJ databases">
        <authorList>
            <person name="Lanie J.A."/>
            <person name="Ng W.-L."/>
            <person name="Kazmierczak K.M."/>
            <person name="Andrzejewski T.M."/>
            <person name="Davidsen T.M."/>
            <person name="Wayne K.J."/>
            <person name="Tettelin H."/>
            <person name="Glass J.I."/>
            <person name="Rusch D."/>
            <person name="Podicherti R."/>
            <person name="Tsui H.-C.T."/>
            <person name="Winkler M.E."/>
        </authorList>
    </citation>
    <scope>NUCLEOTIDE SEQUENCE</scope>
</reference>
<organism evidence="2">
    <name type="scientific">marine metagenome</name>
    <dbReference type="NCBI Taxonomy" id="408172"/>
    <lineage>
        <taxon>unclassified sequences</taxon>
        <taxon>metagenomes</taxon>
        <taxon>ecological metagenomes</taxon>
    </lineage>
</organism>
<dbReference type="AlphaFoldDB" id="A0A381YCS0"/>
<protein>
    <recommendedName>
        <fullName evidence="1">Type IX secretion system protein PorV domain-containing protein</fullName>
    </recommendedName>
</protein>
<dbReference type="EMBL" id="UINC01017918">
    <property type="protein sequence ID" value="SVA74795.1"/>
    <property type="molecule type" value="Genomic_DNA"/>
</dbReference>
<dbReference type="InterPro" id="IPR045741">
    <property type="entry name" value="PorV"/>
</dbReference>
<gene>
    <name evidence="2" type="ORF">METZ01_LOCUS127649</name>
</gene>
<feature type="domain" description="Type IX secretion system protein PorV" evidence="1">
    <location>
        <begin position="44"/>
        <end position="178"/>
    </location>
</feature>
<feature type="non-terminal residue" evidence="2">
    <location>
        <position position="222"/>
    </location>
</feature>
<evidence type="ECO:0000313" key="2">
    <source>
        <dbReference type="EMBL" id="SVA74795.1"/>
    </source>
</evidence>
<dbReference type="Pfam" id="PF19572">
    <property type="entry name" value="PorV"/>
    <property type="match status" value="1"/>
</dbReference>
<proteinExistence type="predicted"/>
<dbReference type="NCBIfam" id="NF033709">
    <property type="entry name" value="PorV_fam"/>
    <property type="match status" value="1"/>
</dbReference>
<name>A0A381YCS0_9ZZZZ</name>